<gene>
    <name evidence="2" type="primary">SMKI10G0560</name>
    <name evidence="2" type="ORF">SMKI_10G0560</name>
</gene>
<keyword evidence="1" id="KW-0472">Membrane</keyword>
<dbReference type="Proteomes" id="UP001161438">
    <property type="component" value="Chromosome 10"/>
</dbReference>
<organism evidence="2 3">
    <name type="scientific">Saccharomyces mikatae IFO 1815</name>
    <dbReference type="NCBI Taxonomy" id="226126"/>
    <lineage>
        <taxon>Eukaryota</taxon>
        <taxon>Fungi</taxon>
        <taxon>Dikarya</taxon>
        <taxon>Ascomycota</taxon>
        <taxon>Saccharomycotina</taxon>
        <taxon>Saccharomycetes</taxon>
        <taxon>Saccharomycetales</taxon>
        <taxon>Saccharomycetaceae</taxon>
        <taxon>Saccharomyces</taxon>
    </lineage>
</organism>
<feature type="transmembrane region" description="Helical" evidence="1">
    <location>
        <begin position="146"/>
        <end position="165"/>
    </location>
</feature>
<dbReference type="GeneID" id="80919088"/>
<feature type="transmembrane region" description="Helical" evidence="1">
    <location>
        <begin position="121"/>
        <end position="140"/>
    </location>
</feature>
<proteinExistence type="predicted"/>
<name>A0AA35IP08_SACMI</name>
<protein>
    <submittedName>
        <fullName evidence="2">Uncharacterized protein</fullName>
    </submittedName>
</protein>
<keyword evidence="1" id="KW-0812">Transmembrane</keyword>
<keyword evidence="1" id="KW-1133">Transmembrane helix</keyword>
<dbReference type="EMBL" id="OX365766">
    <property type="protein sequence ID" value="CAI4034271.1"/>
    <property type="molecule type" value="Genomic_DNA"/>
</dbReference>
<evidence type="ECO:0000313" key="3">
    <source>
        <dbReference type="Proteomes" id="UP001161438"/>
    </source>
</evidence>
<evidence type="ECO:0000256" key="1">
    <source>
        <dbReference type="SAM" id="Phobius"/>
    </source>
</evidence>
<accession>A0AA35IP08</accession>
<dbReference type="AlphaFoldDB" id="A0AA35IP08"/>
<dbReference type="RefSeq" id="XP_056077392.1">
    <property type="nucleotide sequence ID" value="XM_056223367.1"/>
</dbReference>
<sequence>MLYKRLIRQKSQFSKASAAQPSSVLRFLFSRGNLYTNLLVTTLYGTGLVCLYLESNSLKKSRGKQDPPIIEKNDIVEIVHDAPNRIFKPALETHEEKMQGLHRSDFYKVVHSLTYSDVSQFSIVWGFLIQLSSFIGSFSLGKKSMFHKGSLVGVVGFPPLIFFALRLRMKQLENAGVRFE</sequence>
<evidence type="ECO:0000313" key="2">
    <source>
        <dbReference type="EMBL" id="CAI4034271.1"/>
    </source>
</evidence>
<reference evidence="2" key="1">
    <citation type="submission" date="2022-10" db="EMBL/GenBank/DDBJ databases">
        <authorList>
            <person name="Byrne P K."/>
        </authorList>
    </citation>
    <scope>NUCLEOTIDE SEQUENCE</scope>
    <source>
        <strain evidence="2">IFO1815</strain>
    </source>
</reference>
<keyword evidence="3" id="KW-1185">Reference proteome</keyword>